<dbReference type="Proteomes" id="UP001217089">
    <property type="component" value="Unassembled WGS sequence"/>
</dbReference>
<dbReference type="EMBL" id="JARBDR010000337">
    <property type="protein sequence ID" value="KAJ8315251.1"/>
    <property type="molecule type" value="Genomic_DNA"/>
</dbReference>
<reference evidence="1 2" key="1">
    <citation type="submission" date="2022-12" db="EMBL/GenBank/DDBJ databases">
        <title>Chromosome-level genome of Tegillarca granosa.</title>
        <authorList>
            <person name="Kim J."/>
        </authorList>
    </citation>
    <scope>NUCLEOTIDE SEQUENCE [LARGE SCALE GENOMIC DNA]</scope>
    <source>
        <strain evidence="1">Teg-2019</strain>
        <tissue evidence="1">Adductor muscle</tissue>
    </source>
</reference>
<protein>
    <submittedName>
        <fullName evidence="1">Uncharacterized protein</fullName>
    </submittedName>
</protein>
<comment type="caution">
    <text evidence="1">The sequence shown here is derived from an EMBL/GenBank/DDBJ whole genome shotgun (WGS) entry which is preliminary data.</text>
</comment>
<gene>
    <name evidence="1" type="ORF">KUTeg_007401</name>
</gene>
<organism evidence="1 2">
    <name type="scientific">Tegillarca granosa</name>
    <name type="common">Malaysian cockle</name>
    <name type="synonym">Anadara granosa</name>
    <dbReference type="NCBI Taxonomy" id="220873"/>
    <lineage>
        <taxon>Eukaryota</taxon>
        <taxon>Metazoa</taxon>
        <taxon>Spiralia</taxon>
        <taxon>Lophotrochozoa</taxon>
        <taxon>Mollusca</taxon>
        <taxon>Bivalvia</taxon>
        <taxon>Autobranchia</taxon>
        <taxon>Pteriomorphia</taxon>
        <taxon>Arcoida</taxon>
        <taxon>Arcoidea</taxon>
        <taxon>Arcidae</taxon>
        <taxon>Tegillarca</taxon>
    </lineage>
</organism>
<accession>A0ABQ9FGG5</accession>
<evidence type="ECO:0000313" key="1">
    <source>
        <dbReference type="EMBL" id="KAJ8315251.1"/>
    </source>
</evidence>
<name>A0ABQ9FGG5_TEGGR</name>
<evidence type="ECO:0000313" key="2">
    <source>
        <dbReference type="Proteomes" id="UP001217089"/>
    </source>
</evidence>
<proteinExistence type="predicted"/>
<keyword evidence="2" id="KW-1185">Reference proteome</keyword>
<sequence>MARKDVDAITIDRVHKMASDSKRAMGRNIIAKISSTKDRELIKRNTKALAGTNHAVFQQYPPEIVRQRKELLPTMKKARKDGKKAYISYNKLYIEGRLYTGETGKFGASE</sequence>